<feature type="transmembrane region" description="Helical" evidence="1">
    <location>
        <begin position="92"/>
        <end position="114"/>
    </location>
</feature>
<reference evidence="2 3" key="1">
    <citation type="submission" date="2017-10" db="EMBL/GenBank/DDBJ databases">
        <title>Draft genome of Longibacter Salinarum.</title>
        <authorList>
            <person name="Goh K.M."/>
            <person name="Shamsir M.S."/>
            <person name="Lim S.W."/>
        </authorList>
    </citation>
    <scope>NUCLEOTIDE SEQUENCE [LARGE SCALE GENOMIC DNA]</scope>
    <source>
        <strain evidence="2 3">KCTC 52045</strain>
    </source>
</reference>
<dbReference type="AlphaFoldDB" id="A0A2A8CV89"/>
<keyword evidence="1" id="KW-0472">Membrane</keyword>
<gene>
    <name evidence="2" type="ORF">CRI94_15625</name>
</gene>
<feature type="transmembrane region" description="Helical" evidence="1">
    <location>
        <begin position="126"/>
        <end position="142"/>
    </location>
</feature>
<keyword evidence="1" id="KW-1133">Transmembrane helix</keyword>
<evidence type="ECO:0008006" key="4">
    <source>
        <dbReference type="Google" id="ProtNLM"/>
    </source>
</evidence>
<proteinExistence type="predicted"/>
<keyword evidence="1" id="KW-0812">Transmembrane</keyword>
<sequence length="159" mass="17932">MVIFVHVALGVIALVAGAWNLMAQKGTRRHRRAGWIYTGAMAGLILTSFAIFQLTGAFGPFHVMAIVSGATLTLAIYFPLRREYHDGWLEHHYFWITFSYVGLVMATGSHFAQYGPAGWSMWERGALWWGVPMVIGFALIFWKKEKVLNRLRARASLAE</sequence>
<accession>A0A2A8CV89</accession>
<organism evidence="2 3">
    <name type="scientific">Longibacter salinarum</name>
    <dbReference type="NCBI Taxonomy" id="1850348"/>
    <lineage>
        <taxon>Bacteria</taxon>
        <taxon>Pseudomonadati</taxon>
        <taxon>Rhodothermota</taxon>
        <taxon>Rhodothermia</taxon>
        <taxon>Rhodothermales</taxon>
        <taxon>Salisaetaceae</taxon>
        <taxon>Longibacter</taxon>
    </lineage>
</organism>
<dbReference type="Proteomes" id="UP000220102">
    <property type="component" value="Unassembled WGS sequence"/>
</dbReference>
<feature type="transmembrane region" description="Helical" evidence="1">
    <location>
        <begin position="35"/>
        <end position="55"/>
    </location>
</feature>
<keyword evidence="3" id="KW-1185">Reference proteome</keyword>
<feature type="transmembrane region" description="Helical" evidence="1">
    <location>
        <begin position="6"/>
        <end position="23"/>
    </location>
</feature>
<evidence type="ECO:0000313" key="3">
    <source>
        <dbReference type="Proteomes" id="UP000220102"/>
    </source>
</evidence>
<evidence type="ECO:0000313" key="2">
    <source>
        <dbReference type="EMBL" id="PEN11461.1"/>
    </source>
</evidence>
<feature type="transmembrane region" description="Helical" evidence="1">
    <location>
        <begin position="61"/>
        <end position="80"/>
    </location>
</feature>
<comment type="caution">
    <text evidence="2">The sequence shown here is derived from an EMBL/GenBank/DDBJ whole genome shotgun (WGS) entry which is preliminary data.</text>
</comment>
<name>A0A2A8CV89_9BACT</name>
<protein>
    <recommendedName>
        <fullName evidence="4">DUF2306 domain-containing protein</fullName>
    </recommendedName>
</protein>
<dbReference type="RefSeq" id="WP_098078073.1">
    <property type="nucleotide sequence ID" value="NZ_PDEQ01000009.1"/>
</dbReference>
<dbReference type="EMBL" id="PDEQ01000009">
    <property type="protein sequence ID" value="PEN11461.1"/>
    <property type="molecule type" value="Genomic_DNA"/>
</dbReference>
<dbReference type="OrthoDB" id="6385003at2"/>
<evidence type="ECO:0000256" key="1">
    <source>
        <dbReference type="SAM" id="Phobius"/>
    </source>
</evidence>